<name>A0A7R9VTW2_9CHLO</name>
<dbReference type="Pfam" id="PF00085">
    <property type="entry name" value="Thioredoxin"/>
    <property type="match status" value="1"/>
</dbReference>
<proteinExistence type="predicted"/>
<dbReference type="InterPro" id="IPR036249">
    <property type="entry name" value="Thioredoxin-like_sf"/>
</dbReference>
<dbReference type="Gene3D" id="3.40.30.10">
    <property type="entry name" value="Glutaredoxin"/>
    <property type="match status" value="1"/>
</dbReference>
<dbReference type="EMBL" id="HBEC01039063">
    <property type="protein sequence ID" value="CAD8305565.1"/>
    <property type="molecule type" value="Transcribed_RNA"/>
</dbReference>
<evidence type="ECO:0000256" key="1">
    <source>
        <dbReference type="ARBA" id="ARBA00023157"/>
    </source>
</evidence>
<dbReference type="PROSITE" id="PS51352">
    <property type="entry name" value="THIOREDOXIN_2"/>
    <property type="match status" value="1"/>
</dbReference>
<accession>A0A7R9VTW2</accession>
<dbReference type="PRINTS" id="PR00421">
    <property type="entry name" value="THIOREDOXIN"/>
</dbReference>
<dbReference type="InterPro" id="IPR017937">
    <property type="entry name" value="Thioredoxin_CS"/>
</dbReference>
<sequence>MLRAVSGHLHRSLAATAIDRAALGSVGAGAVAARRFAAEADSSVVEIKDSKHFDDLVTNEPRKLAVVDFTAVWCGPCRVIAPVYAALSKAHPEVTFTKVDIDNADVRSVVEKHQVTGVPTFVFYKGGKQINSFTGVQRDKLLQLIEQHK</sequence>
<gene>
    <name evidence="3" type="ORF">CEUR00632_LOCUS18153</name>
</gene>
<keyword evidence="1" id="KW-1015">Disulfide bond</keyword>
<dbReference type="AlphaFoldDB" id="A0A7R9VTW2"/>
<dbReference type="InterPro" id="IPR013766">
    <property type="entry name" value="Thioredoxin_domain"/>
</dbReference>
<dbReference type="PROSITE" id="PS00194">
    <property type="entry name" value="THIOREDOXIN_1"/>
    <property type="match status" value="1"/>
</dbReference>
<evidence type="ECO:0000313" key="3">
    <source>
        <dbReference type="EMBL" id="CAD8305565.1"/>
    </source>
</evidence>
<dbReference type="CDD" id="cd02947">
    <property type="entry name" value="TRX_family"/>
    <property type="match status" value="1"/>
</dbReference>
<feature type="domain" description="Thioredoxin" evidence="2">
    <location>
        <begin position="26"/>
        <end position="149"/>
    </location>
</feature>
<dbReference type="SUPFAM" id="SSF52833">
    <property type="entry name" value="Thioredoxin-like"/>
    <property type="match status" value="1"/>
</dbReference>
<evidence type="ECO:0000259" key="2">
    <source>
        <dbReference type="PROSITE" id="PS51352"/>
    </source>
</evidence>
<dbReference type="PANTHER" id="PTHR46115">
    <property type="entry name" value="THIOREDOXIN-LIKE PROTEIN 1"/>
    <property type="match status" value="1"/>
</dbReference>
<organism evidence="3">
    <name type="scientific">Chlamydomonas euryale</name>
    <dbReference type="NCBI Taxonomy" id="1486919"/>
    <lineage>
        <taxon>Eukaryota</taxon>
        <taxon>Viridiplantae</taxon>
        <taxon>Chlorophyta</taxon>
        <taxon>core chlorophytes</taxon>
        <taxon>Chlorophyceae</taxon>
        <taxon>CS clade</taxon>
        <taxon>Chlamydomonadales</taxon>
        <taxon>Chlamydomonadaceae</taxon>
        <taxon>Chlamydomonas</taxon>
    </lineage>
</organism>
<reference evidence="3" key="1">
    <citation type="submission" date="2021-01" db="EMBL/GenBank/DDBJ databases">
        <authorList>
            <person name="Corre E."/>
            <person name="Pelletier E."/>
            <person name="Niang G."/>
            <person name="Scheremetjew M."/>
            <person name="Finn R."/>
            <person name="Kale V."/>
            <person name="Holt S."/>
            <person name="Cochrane G."/>
            <person name="Meng A."/>
            <person name="Brown T."/>
            <person name="Cohen L."/>
        </authorList>
    </citation>
    <scope>NUCLEOTIDE SEQUENCE</scope>
    <source>
        <strain evidence="3">CCMP219</strain>
    </source>
</reference>
<dbReference type="FunFam" id="3.40.30.10:FF:000245">
    <property type="entry name" value="Thioredoxin"/>
    <property type="match status" value="1"/>
</dbReference>
<protein>
    <recommendedName>
        <fullName evidence="2">Thioredoxin domain-containing protein</fullName>
    </recommendedName>
</protein>